<protein>
    <submittedName>
        <fullName evidence="1">HesB/YadR/YfhF-family protein</fullName>
    </submittedName>
</protein>
<reference evidence="2" key="1">
    <citation type="submission" date="2009-09" db="EMBL/GenBank/DDBJ databases">
        <title>The complete chromosome of Alicyclobacillus acidocaldarius subsp. acidocaldarius DSM 446.</title>
        <authorList>
            <consortium name="US DOE Joint Genome Institute (JGI-PGF)"/>
            <person name="Lucas S."/>
            <person name="Copeland A."/>
            <person name="Lapidus A."/>
            <person name="Glavina del Rio T."/>
            <person name="Dalin E."/>
            <person name="Tice H."/>
            <person name="Bruce D."/>
            <person name="Goodwin L."/>
            <person name="Pitluck S."/>
            <person name="Kyrpides N."/>
            <person name="Mavromatis K."/>
            <person name="Ivanova N."/>
            <person name="Ovchinnikova G."/>
            <person name="Chertkov O."/>
            <person name="Sims D."/>
            <person name="Brettin T."/>
            <person name="Detter J.C."/>
            <person name="Han C."/>
            <person name="Larimer F."/>
            <person name="Land M."/>
            <person name="Hauser L."/>
            <person name="Markowitz V."/>
            <person name="Cheng J.-F."/>
            <person name="Hugenholtz P."/>
            <person name="Woyke T."/>
            <person name="Wu D."/>
            <person name="Pukall R."/>
            <person name="Klenk H.-P."/>
            <person name="Eisen J.A."/>
        </authorList>
    </citation>
    <scope>NUCLEOTIDE SEQUENCE [LARGE SCALE GENOMIC DNA]</scope>
    <source>
        <strain evidence="2">ATCC 27009 / DSM 446 / BCRC 14685 / JCM 5260 / KCTC 1825 / NBRC 15652 / NCIMB 11725 / NRRL B-14509 / 104-IA</strain>
    </source>
</reference>
<accession>C8WSQ6</accession>
<reference evidence="1 2" key="2">
    <citation type="journal article" date="2010" name="Stand. Genomic Sci.">
        <title>Complete genome sequence of Alicyclobacillus acidocaldarius type strain (104-IA).</title>
        <authorList>
            <person name="Mavromatis K."/>
            <person name="Sikorski J."/>
            <person name="Lapidus A."/>
            <person name="Glavina Del Rio T."/>
            <person name="Copeland A."/>
            <person name="Tice H."/>
            <person name="Cheng J.F."/>
            <person name="Lucas S."/>
            <person name="Chen F."/>
            <person name="Nolan M."/>
            <person name="Bruce D."/>
            <person name="Goodwin L."/>
            <person name="Pitluck S."/>
            <person name="Ivanova N."/>
            <person name="Ovchinnikova G."/>
            <person name="Pati A."/>
            <person name="Chen A."/>
            <person name="Palaniappan K."/>
            <person name="Land M."/>
            <person name="Hauser L."/>
            <person name="Chang Y.J."/>
            <person name="Jeffries C.D."/>
            <person name="Chain P."/>
            <person name="Meincke L."/>
            <person name="Sims D."/>
            <person name="Chertkov O."/>
            <person name="Han C."/>
            <person name="Brettin T."/>
            <person name="Detter J.C."/>
            <person name="Wahrenburg C."/>
            <person name="Rohde M."/>
            <person name="Pukall R."/>
            <person name="Goker M."/>
            <person name="Bristow J."/>
            <person name="Eisen J.A."/>
            <person name="Markowitz V."/>
            <person name="Hugenholtz P."/>
            <person name="Klenk H.P."/>
            <person name="Kyrpides N.C."/>
        </authorList>
    </citation>
    <scope>NUCLEOTIDE SEQUENCE [LARGE SCALE GENOMIC DNA]</scope>
    <source>
        <strain evidence="2">ATCC 27009 / DSM 446 / BCRC 14685 / JCM 5260 / KCTC 1825 / NBRC 15652 / NCIMB 11725 / NRRL B-14509 / 104-IA</strain>
    </source>
</reference>
<dbReference type="HOGENOM" id="CLU_163967_2_1_9"/>
<dbReference type="InterPro" id="IPR035903">
    <property type="entry name" value="HesB-like_dom_sf"/>
</dbReference>
<name>C8WSQ6_ALIAD</name>
<proteinExistence type="predicted"/>
<dbReference type="eggNOG" id="COG4841">
    <property type="taxonomic scope" value="Bacteria"/>
</dbReference>
<dbReference type="EMBL" id="CP001727">
    <property type="protein sequence ID" value="ACV57562.1"/>
    <property type="molecule type" value="Genomic_DNA"/>
</dbReference>
<keyword evidence="2" id="KW-1185">Reference proteome</keyword>
<dbReference type="AlphaFoldDB" id="C8WSQ6"/>
<gene>
    <name evidence="1" type="ordered locus">Aaci_0504</name>
</gene>
<dbReference type="SUPFAM" id="SSF89360">
    <property type="entry name" value="HesB-like domain"/>
    <property type="match status" value="1"/>
</dbReference>
<sequence length="102" mass="11888">MKIELTDNAMQWFRNEWGLQPGEVMRLFVRYGGVGGFTLGLKKDKCLKQPCISATKDDITFFIAEEDIWFLEDQSLLVDYDTTRDDIVFSRELSLPLTMQEK</sequence>
<evidence type="ECO:0000313" key="1">
    <source>
        <dbReference type="EMBL" id="ACV57562.1"/>
    </source>
</evidence>
<dbReference type="KEGG" id="aac:Aaci_0504"/>
<organism evidence="1 2">
    <name type="scientific">Alicyclobacillus acidocaldarius subsp. acidocaldarius (strain ATCC 27009 / DSM 446 / BCRC 14685 / JCM 5260 / KCTC 1825 / NBRC 15652 / NCIMB 11725 / NRRL B-14509 / 104-IA)</name>
    <name type="common">Bacillus acidocaldarius</name>
    <dbReference type="NCBI Taxonomy" id="521098"/>
    <lineage>
        <taxon>Bacteria</taxon>
        <taxon>Bacillati</taxon>
        <taxon>Bacillota</taxon>
        <taxon>Bacilli</taxon>
        <taxon>Bacillales</taxon>
        <taxon>Alicyclobacillaceae</taxon>
        <taxon>Alicyclobacillus</taxon>
    </lineage>
</organism>
<evidence type="ECO:0000313" key="2">
    <source>
        <dbReference type="Proteomes" id="UP000001917"/>
    </source>
</evidence>
<dbReference type="Proteomes" id="UP000001917">
    <property type="component" value="Chromosome"/>
</dbReference>
<dbReference type="STRING" id="521098.Aaci_0504"/>